<protein>
    <submittedName>
        <fullName evidence="1">Uncharacterized protein</fullName>
    </submittedName>
</protein>
<accession>A0A0D7ATA0</accession>
<dbReference type="Proteomes" id="UP000054007">
    <property type="component" value="Unassembled WGS sequence"/>
</dbReference>
<sequence length="180" mass="19704">MLTKTTKTSTSHGATCRLSFQSAPQSHGTVQANPLLLAPDFLELIRLDDLPLLTNPNAGNVFATAHGAVCAIPEIGLFLFHALILVRPHTSPNQLAGTNVHWTVQHYNAQGWLQATAHVHVTPIGHMLLGAGAHRTLLYWLEDARANVPNSKVKVVANKYRKCFLPWDGDEHSWVVGLLN</sequence>
<keyword evidence="2" id="KW-1185">Reference proteome</keyword>
<dbReference type="EMBL" id="KN881012">
    <property type="protein sequence ID" value="KIY61210.1"/>
    <property type="molecule type" value="Genomic_DNA"/>
</dbReference>
<reference evidence="1 2" key="1">
    <citation type="journal article" date="2015" name="Fungal Genet. Biol.">
        <title>Evolution of novel wood decay mechanisms in Agaricales revealed by the genome sequences of Fistulina hepatica and Cylindrobasidium torrendii.</title>
        <authorList>
            <person name="Floudas D."/>
            <person name="Held B.W."/>
            <person name="Riley R."/>
            <person name="Nagy L.G."/>
            <person name="Koehler G."/>
            <person name="Ransdell A.S."/>
            <person name="Younus H."/>
            <person name="Chow J."/>
            <person name="Chiniquy J."/>
            <person name="Lipzen A."/>
            <person name="Tritt A."/>
            <person name="Sun H."/>
            <person name="Haridas S."/>
            <person name="LaButti K."/>
            <person name="Ohm R.A."/>
            <person name="Kues U."/>
            <person name="Blanchette R.A."/>
            <person name="Grigoriev I.V."/>
            <person name="Minto R.E."/>
            <person name="Hibbett D.S."/>
        </authorList>
    </citation>
    <scope>NUCLEOTIDE SEQUENCE [LARGE SCALE GENOMIC DNA]</scope>
    <source>
        <strain evidence="1 2">FP15055 ss-10</strain>
    </source>
</reference>
<proteinExistence type="predicted"/>
<evidence type="ECO:0000313" key="1">
    <source>
        <dbReference type="EMBL" id="KIY61210.1"/>
    </source>
</evidence>
<organism evidence="1 2">
    <name type="scientific">Cylindrobasidium torrendii FP15055 ss-10</name>
    <dbReference type="NCBI Taxonomy" id="1314674"/>
    <lineage>
        <taxon>Eukaryota</taxon>
        <taxon>Fungi</taxon>
        <taxon>Dikarya</taxon>
        <taxon>Basidiomycota</taxon>
        <taxon>Agaricomycotina</taxon>
        <taxon>Agaricomycetes</taxon>
        <taxon>Agaricomycetidae</taxon>
        <taxon>Agaricales</taxon>
        <taxon>Marasmiineae</taxon>
        <taxon>Physalacriaceae</taxon>
        <taxon>Cylindrobasidium</taxon>
    </lineage>
</organism>
<name>A0A0D7ATA0_9AGAR</name>
<evidence type="ECO:0000313" key="2">
    <source>
        <dbReference type="Proteomes" id="UP000054007"/>
    </source>
</evidence>
<gene>
    <name evidence="1" type="ORF">CYLTODRAFT_479577</name>
</gene>
<dbReference type="AlphaFoldDB" id="A0A0D7ATA0"/>